<evidence type="ECO:0000313" key="3">
    <source>
        <dbReference type="Proteomes" id="UP001615550"/>
    </source>
</evidence>
<accession>A0ABW8D3J1</accession>
<keyword evidence="3" id="KW-1185">Reference proteome</keyword>
<gene>
    <name evidence="2" type="ORF">ACD661_01715</name>
</gene>
<feature type="signal peptide" evidence="1">
    <location>
        <begin position="1"/>
        <end position="22"/>
    </location>
</feature>
<dbReference type="EMBL" id="JBGORX010000001">
    <property type="protein sequence ID" value="MFJ1267268.1"/>
    <property type="molecule type" value="Genomic_DNA"/>
</dbReference>
<dbReference type="Proteomes" id="UP001615550">
    <property type="component" value="Unassembled WGS sequence"/>
</dbReference>
<organism evidence="2 3">
    <name type="scientific">Legionella lytica</name>
    <dbReference type="NCBI Taxonomy" id="96232"/>
    <lineage>
        <taxon>Bacteria</taxon>
        <taxon>Pseudomonadati</taxon>
        <taxon>Pseudomonadota</taxon>
        <taxon>Gammaproteobacteria</taxon>
        <taxon>Legionellales</taxon>
        <taxon>Legionellaceae</taxon>
        <taxon>Legionella</taxon>
    </lineage>
</organism>
<proteinExistence type="predicted"/>
<dbReference type="RefSeq" id="WP_400185850.1">
    <property type="nucleotide sequence ID" value="NZ_JBGORX010000001.1"/>
</dbReference>
<evidence type="ECO:0000313" key="2">
    <source>
        <dbReference type="EMBL" id="MFJ1267268.1"/>
    </source>
</evidence>
<dbReference type="InterPro" id="IPR056211">
    <property type="entry name" value="NttC-like"/>
</dbReference>
<protein>
    <submittedName>
        <fullName evidence="2">Uncharacterized protein</fullName>
    </submittedName>
</protein>
<sequence>MNLIAKSLSAVALSLSAITSFAAPAYLITHNNTNEESNAFVAGAPSIYPTAPHSSRKVYWNLVKLACHGHTTNGRCPAVIKMATNTANPIVVGTVEMEVNTGEIYPKQLTGNGYTVTVNGPGESTISKN</sequence>
<name>A0ABW8D3J1_9GAMM</name>
<keyword evidence="1" id="KW-0732">Signal</keyword>
<comment type="caution">
    <text evidence="2">The sequence shown here is derived from an EMBL/GenBank/DDBJ whole genome shotgun (WGS) entry which is preliminary data.</text>
</comment>
<dbReference type="Pfam" id="PF24268">
    <property type="entry name" value="NttC"/>
    <property type="match status" value="1"/>
</dbReference>
<reference evidence="2 3" key="1">
    <citation type="submission" date="2024-08" db="EMBL/GenBank/DDBJ databases">
        <title>Draft Genome Sequence of Legionella lytica strain DSB2004, Isolated From a Fire Sprinkler System.</title>
        <authorList>
            <person name="Everhart A.D."/>
            <person name="Kidane D.T."/>
            <person name="Farone A.L."/>
            <person name="Farone M.B."/>
        </authorList>
    </citation>
    <scope>NUCLEOTIDE SEQUENCE [LARGE SCALE GENOMIC DNA]</scope>
    <source>
        <strain evidence="2 3">DSB2004</strain>
    </source>
</reference>
<evidence type="ECO:0000256" key="1">
    <source>
        <dbReference type="SAM" id="SignalP"/>
    </source>
</evidence>
<feature type="chain" id="PRO_5047503717" evidence="1">
    <location>
        <begin position="23"/>
        <end position="129"/>
    </location>
</feature>